<dbReference type="RefSeq" id="WP_290401393.1">
    <property type="nucleotide sequence ID" value="NZ_JAUHLN010000005.1"/>
</dbReference>
<gene>
    <name evidence="1" type="ORF">QYF49_20120</name>
</gene>
<evidence type="ECO:0000313" key="1">
    <source>
        <dbReference type="EMBL" id="MDN4075277.1"/>
    </source>
</evidence>
<proteinExistence type="predicted"/>
<evidence type="ECO:0008006" key="3">
    <source>
        <dbReference type="Google" id="ProtNLM"/>
    </source>
</evidence>
<keyword evidence="2" id="KW-1185">Reference proteome</keyword>
<organism evidence="1 2">
    <name type="scientific">Fictibacillus terranigra</name>
    <dbReference type="NCBI Taxonomy" id="3058424"/>
    <lineage>
        <taxon>Bacteria</taxon>
        <taxon>Bacillati</taxon>
        <taxon>Bacillota</taxon>
        <taxon>Bacilli</taxon>
        <taxon>Bacillales</taxon>
        <taxon>Fictibacillaceae</taxon>
        <taxon>Fictibacillus</taxon>
    </lineage>
</organism>
<name>A0ABT8EBQ6_9BACL</name>
<dbReference type="Proteomes" id="UP001168694">
    <property type="component" value="Unassembled WGS sequence"/>
</dbReference>
<sequence length="128" mass="14102">MTSIIPMIVLSLLKLLELLELLLDDSSSLLLLVLREGLVLLLNLLDDSSRQKLGAGVFVDSYLQWYFGRLVLLGRTVSLKLVGSLGTLGALGRLELLLDDSLLSFLQSRIFRLISFAALTGKTQVEPM</sequence>
<accession>A0ABT8EBQ6</accession>
<evidence type="ECO:0000313" key="2">
    <source>
        <dbReference type="Proteomes" id="UP001168694"/>
    </source>
</evidence>
<reference evidence="1" key="1">
    <citation type="submission" date="2023-06" db="EMBL/GenBank/DDBJ databases">
        <title>Draft Genome Sequences of Representative Paenibacillus Polymyxa, Bacillus cereus, Fictibacillus sp., and Brevibacillus agri Strains Isolated from Amazonian Dark Earth.</title>
        <authorList>
            <person name="Pellegrinetti T.A."/>
            <person name="Cunha I.C.M."/>
            <person name="Chaves M.G."/>
            <person name="Freitas A.S."/>
            <person name="Silva A.V.R."/>
            <person name="Tsai S.M."/>
            <person name="Mendes L.W."/>
        </authorList>
    </citation>
    <scope>NUCLEOTIDE SEQUENCE</scope>
    <source>
        <strain evidence="1">CENA-BCM004</strain>
    </source>
</reference>
<comment type="caution">
    <text evidence="1">The sequence shown here is derived from an EMBL/GenBank/DDBJ whole genome shotgun (WGS) entry which is preliminary data.</text>
</comment>
<dbReference type="EMBL" id="JAUHLN010000005">
    <property type="protein sequence ID" value="MDN4075277.1"/>
    <property type="molecule type" value="Genomic_DNA"/>
</dbReference>
<protein>
    <recommendedName>
        <fullName evidence="3">Secreted protein</fullName>
    </recommendedName>
</protein>